<feature type="compositionally biased region" description="Low complexity" evidence="6">
    <location>
        <begin position="45"/>
        <end position="55"/>
    </location>
</feature>
<organism evidence="8 9">
    <name type="scientific">Ranitomeya imitator</name>
    <name type="common">mimic poison frog</name>
    <dbReference type="NCBI Taxonomy" id="111125"/>
    <lineage>
        <taxon>Eukaryota</taxon>
        <taxon>Metazoa</taxon>
        <taxon>Chordata</taxon>
        <taxon>Craniata</taxon>
        <taxon>Vertebrata</taxon>
        <taxon>Euteleostomi</taxon>
        <taxon>Amphibia</taxon>
        <taxon>Batrachia</taxon>
        <taxon>Anura</taxon>
        <taxon>Neobatrachia</taxon>
        <taxon>Hyloidea</taxon>
        <taxon>Dendrobatidae</taxon>
        <taxon>Dendrobatinae</taxon>
        <taxon>Ranitomeya</taxon>
    </lineage>
</organism>
<evidence type="ECO:0000313" key="8">
    <source>
        <dbReference type="EMBL" id="CAJ0919626.1"/>
    </source>
</evidence>
<evidence type="ECO:0000259" key="7">
    <source>
        <dbReference type="PROSITE" id="PS50209"/>
    </source>
</evidence>
<sequence length="375" mass="41159">MFRSQEHKNEKKNPREAEPAPRTSGGQVSAEEPEKIIKAGYRPKPTVTVQPTVVETECESGTSQQTEEIKPKRGRKPKNAPRTSGGRVSAEEPEKITGAGDSPNPAMTVQPAGADTGCEPGTRQRPGEEIKPKRGWKPKTEPTTTEKSPVKAQTSGGAAGGKRAREEPREEDGKPKRARKPPTSSQKSPRTSGGRVSAEEPEKITGAGDSPKPAMTVQPAGADTGCEPGTRQRPGEEIKPKRGRKPKTEPTTTEKSPVKAQTSGGAAGGKRARKEPREEDEKPKTANKNNFVNENRNNLIKLITQVDPVLDDLLEEGFLTREQYDSIWRKGSSQERMRLLLNSADHEDNDKFLPVLEKHYPTVIKTLKKKFYLEK</sequence>
<dbReference type="InterPro" id="IPR001315">
    <property type="entry name" value="CARD"/>
</dbReference>
<dbReference type="PANTHER" id="PTHR46985:SF4">
    <property type="entry name" value="CASPASE RECRUITMENT DOMAIN-CONTAINING PROTEIN 8"/>
    <property type="match status" value="1"/>
</dbReference>
<name>A0ABN9KUR8_9NEOB</name>
<evidence type="ECO:0000256" key="6">
    <source>
        <dbReference type="SAM" id="MobiDB-lite"/>
    </source>
</evidence>
<reference evidence="8" key="1">
    <citation type="submission" date="2023-07" db="EMBL/GenBank/DDBJ databases">
        <authorList>
            <person name="Stuckert A."/>
        </authorList>
    </citation>
    <scope>NUCLEOTIDE SEQUENCE</scope>
</reference>
<dbReference type="EMBL" id="CAUEEQ010001385">
    <property type="protein sequence ID" value="CAJ0919626.1"/>
    <property type="molecule type" value="Genomic_DNA"/>
</dbReference>
<dbReference type="Proteomes" id="UP001176940">
    <property type="component" value="Unassembled WGS sequence"/>
</dbReference>
<evidence type="ECO:0000256" key="3">
    <source>
        <dbReference type="ARBA" id="ARBA00022588"/>
    </source>
</evidence>
<feature type="compositionally biased region" description="Polar residues" evidence="6">
    <location>
        <begin position="182"/>
        <end position="191"/>
    </location>
</feature>
<evidence type="ECO:0000256" key="4">
    <source>
        <dbReference type="ARBA" id="ARBA00022859"/>
    </source>
</evidence>
<dbReference type="InterPro" id="IPR011029">
    <property type="entry name" value="DEATH-like_dom_sf"/>
</dbReference>
<evidence type="ECO:0000256" key="2">
    <source>
        <dbReference type="ARBA" id="ARBA00022490"/>
    </source>
</evidence>
<comment type="caution">
    <text evidence="8">The sequence shown here is derived from an EMBL/GenBank/DDBJ whole genome shotgun (WGS) entry which is preliminary data.</text>
</comment>
<dbReference type="SUPFAM" id="SSF47986">
    <property type="entry name" value="DEATH domain"/>
    <property type="match status" value="1"/>
</dbReference>
<proteinExistence type="predicted"/>
<dbReference type="InterPro" id="IPR051249">
    <property type="entry name" value="NLRP_Inflammasome"/>
</dbReference>
<evidence type="ECO:0000313" key="9">
    <source>
        <dbReference type="Proteomes" id="UP001176940"/>
    </source>
</evidence>
<evidence type="ECO:0000256" key="5">
    <source>
        <dbReference type="ARBA" id="ARBA00023198"/>
    </source>
</evidence>
<gene>
    <name evidence="8" type="ORF">RIMI_LOCUS1085953</name>
</gene>
<feature type="domain" description="CARD" evidence="7">
    <location>
        <begin position="284"/>
        <end position="342"/>
    </location>
</feature>
<keyword evidence="5" id="KW-0395">Inflammatory response</keyword>
<evidence type="ECO:0000256" key="1">
    <source>
        <dbReference type="ARBA" id="ARBA00004514"/>
    </source>
</evidence>
<keyword evidence="4" id="KW-0391">Immunity</keyword>
<dbReference type="Pfam" id="PF00619">
    <property type="entry name" value="CARD"/>
    <property type="match status" value="1"/>
</dbReference>
<keyword evidence="3" id="KW-0399">Innate immunity</keyword>
<protein>
    <recommendedName>
        <fullName evidence="7">CARD domain-containing protein</fullName>
    </recommendedName>
</protein>
<keyword evidence="2" id="KW-0963">Cytoplasm</keyword>
<dbReference type="PROSITE" id="PS50209">
    <property type="entry name" value="CARD"/>
    <property type="match status" value="1"/>
</dbReference>
<feature type="compositionally biased region" description="Basic and acidic residues" evidence="6">
    <location>
        <begin position="163"/>
        <end position="175"/>
    </location>
</feature>
<dbReference type="Gene3D" id="1.10.533.10">
    <property type="entry name" value="Death Domain, Fas"/>
    <property type="match status" value="1"/>
</dbReference>
<feature type="compositionally biased region" description="Basic and acidic residues" evidence="6">
    <location>
        <begin position="275"/>
        <end position="284"/>
    </location>
</feature>
<dbReference type="PANTHER" id="PTHR46985">
    <property type="entry name" value="NACHT, LRR AND PYD DOMAINS-CONTAINING PROTEIN 1"/>
    <property type="match status" value="1"/>
</dbReference>
<keyword evidence="9" id="KW-1185">Reference proteome</keyword>
<comment type="subcellular location">
    <subcellularLocation>
        <location evidence="1">Cytoplasm</location>
        <location evidence="1">Cytosol</location>
    </subcellularLocation>
</comment>
<feature type="region of interest" description="Disordered" evidence="6">
    <location>
        <begin position="1"/>
        <end position="291"/>
    </location>
</feature>
<feature type="compositionally biased region" description="Basic and acidic residues" evidence="6">
    <location>
        <begin position="1"/>
        <end position="19"/>
    </location>
</feature>
<feature type="compositionally biased region" description="Low complexity" evidence="6">
    <location>
        <begin position="249"/>
        <end position="259"/>
    </location>
</feature>
<accession>A0ABN9KUR8</accession>